<organism evidence="3 4">
    <name type="scientific">Mycena citricolor</name>
    <dbReference type="NCBI Taxonomy" id="2018698"/>
    <lineage>
        <taxon>Eukaryota</taxon>
        <taxon>Fungi</taxon>
        <taxon>Dikarya</taxon>
        <taxon>Basidiomycota</taxon>
        <taxon>Agaricomycotina</taxon>
        <taxon>Agaricomycetes</taxon>
        <taxon>Agaricomycetidae</taxon>
        <taxon>Agaricales</taxon>
        <taxon>Marasmiineae</taxon>
        <taxon>Mycenaceae</taxon>
        <taxon>Mycena</taxon>
    </lineage>
</organism>
<feature type="coiled-coil region" evidence="1">
    <location>
        <begin position="40"/>
        <end position="80"/>
    </location>
</feature>
<evidence type="ECO:0000313" key="3">
    <source>
        <dbReference type="EMBL" id="CAK5268829.1"/>
    </source>
</evidence>
<evidence type="ECO:0000313" key="4">
    <source>
        <dbReference type="Proteomes" id="UP001295794"/>
    </source>
</evidence>
<feature type="compositionally biased region" description="Low complexity" evidence="2">
    <location>
        <begin position="383"/>
        <end position="397"/>
    </location>
</feature>
<accession>A0AAD2H2P5</accession>
<feature type="compositionally biased region" description="Low complexity" evidence="2">
    <location>
        <begin position="478"/>
        <end position="496"/>
    </location>
</feature>
<protein>
    <submittedName>
        <fullName evidence="3">Uncharacterized protein</fullName>
    </submittedName>
</protein>
<evidence type="ECO:0000256" key="1">
    <source>
        <dbReference type="SAM" id="Coils"/>
    </source>
</evidence>
<comment type="caution">
    <text evidence="3">The sequence shown here is derived from an EMBL/GenBank/DDBJ whole genome shotgun (WGS) entry which is preliminary data.</text>
</comment>
<feature type="region of interest" description="Disordered" evidence="2">
    <location>
        <begin position="369"/>
        <end position="415"/>
    </location>
</feature>
<feature type="region of interest" description="Disordered" evidence="2">
    <location>
        <begin position="286"/>
        <end position="317"/>
    </location>
</feature>
<reference evidence="3" key="1">
    <citation type="submission" date="2023-11" db="EMBL/GenBank/DDBJ databases">
        <authorList>
            <person name="De Vega J J."/>
            <person name="De Vega J J."/>
        </authorList>
    </citation>
    <scope>NUCLEOTIDE SEQUENCE</scope>
</reference>
<feature type="non-terminal residue" evidence="3">
    <location>
        <position position="1"/>
    </location>
</feature>
<feature type="region of interest" description="Disordered" evidence="2">
    <location>
        <begin position="470"/>
        <end position="496"/>
    </location>
</feature>
<dbReference type="EMBL" id="CAVNYO010000138">
    <property type="protein sequence ID" value="CAK5268829.1"/>
    <property type="molecule type" value="Genomic_DNA"/>
</dbReference>
<feature type="region of interest" description="Disordered" evidence="2">
    <location>
        <begin position="132"/>
        <end position="156"/>
    </location>
</feature>
<keyword evidence="1" id="KW-0175">Coiled coil</keyword>
<dbReference type="AlphaFoldDB" id="A0AAD2H2P5"/>
<evidence type="ECO:0000256" key="2">
    <source>
        <dbReference type="SAM" id="MobiDB-lite"/>
    </source>
</evidence>
<feature type="compositionally biased region" description="Basic and acidic residues" evidence="2">
    <location>
        <begin position="398"/>
        <end position="415"/>
    </location>
</feature>
<sequence>SFNHTDLIQSRHTMSYYQYYPSAQPSYFAAPIPAPALSVRDKYLAALAQAESAKAEFEAAERLQQEEAALRQRLEQIQRLRGVAPAYPQSPAPYYPSVVPGQLPLPFNAPPVPQQPVIDIEAIRAEERAKILREQQEKRDSERRARAEAEARAEEQRAQEQARARILALRQEQLAQQHQARLRLLAGGGRGNSCNVRRLVPRVLNSSSCVTQSVRCAPPSQLDNSSAVLQALSALGLACVPQPKQPAPAPRLERKPAIRRPTQDEPIVINLEDLLGKIFSAAQVSQPAKAQPAPAPAPTAGPSEKKVTPATQPSETKPQVFGLEQVLNHLGAGSVDQNDVQQFLNALFGGNDSEVKKVRRCLRRSTRPVIADRPSVQSEPQASSSGSVPTPSSPVSTVKRELETRLQSEQAKEDQDLAEAIRLSLADIEDAASQSKGKSAAPAPVPDVSASAAEIRAIDAAFAQLSSDFTTPSDLEFSTSRTSSPVRSSLSSEASADSVMSRLSYGARNQPLRVYHQTLS</sequence>
<proteinExistence type="predicted"/>
<dbReference type="Proteomes" id="UP001295794">
    <property type="component" value="Unassembled WGS sequence"/>
</dbReference>
<gene>
    <name evidence="3" type="ORF">MYCIT1_LOCUS12114</name>
</gene>
<dbReference type="PROSITE" id="PS50330">
    <property type="entry name" value="UIM"/>
    <property type="match status" value="1"/>
</dbReference>
<name>A0AAD2H2P5_9AGAR</name>
<feature type="non-terminal residue" evidence="3">
    <location>
        <position position="520"/>
    </location>
</feature>
<dbReference type="InterPro" id="IPR003903">
    <property type="entry name" value="UIM_dom"/>
</dbReference>
<keyword evidence="4" id="KW-1185">Reference proteome</keyword>